<keyword evidence="1" id="KW-1133">Transmembrane helix</keyword>
<evidence type="ECO:0000313" key="3">
    <source>
        <dbReference type="EMBL" id="ADH63620.1"/>
    </source>
</evidence>
<keyword evidence="3" id="KW-0540">Nuclease</keyword>
<accession>D7BFR7</accession>
<keyword evidence="3" id="KW-0255">Endonuclease</keyword>
<dbReference type="GO" id="GO:0009307">
    <property type="term" value="P:DNA restriction-modification system"/>
    <property type="evidence" value="ECO:0007669"/>
    <property type="project" value="InterPro"/>
</dbReference>
<keyword evidence="1" id="KW-0812">Transmembrane</keyword>
<dbReference type="eggNOG" id="COG1787">
    <property type="taxonomic scope" value="Bacteria"/>
</dbReference>
<feature type="transmembrane region" description="Helical" evidence="1">
    <location>
        <begin position="170"/>
        <end position="187"/>
    </location>
</feature>
<gene>
    <name evidence="3" type="ordered locus">Mesil_1742</name>
</gene>
<dbReference type="Pfam" id="PF04471">
    <property type="entry name" value="Mrr_cat"/>
    <property type="match status" value="1"/>
</dbReference>
<keyword evidence="1" id="KW-0472">Membrane</keyword>
<protein>
    <submittedName>
        <fullName evidence="3">Restriction endonuclease</fullName>
    </submittedName>
</protein>
<evidence type="ECO:0000259" key="2">
    <source>
        <dbReference type="Pfam" id="PF04471"/>
    </source>
</evidence>
<dbReference type="EMBL" id="CP002042">
    <property type="protein sequence ID" value="ADH63620.1"/>
    <property type="molecule type" value="Genomic_DNA"/>
</dbReference>
<keyword evidence="4" id="KW-1185">Reference proteome</keyword>
<keyword evidence="3" id="KW-0378">Hydrolase</keyword>
<dbReference type="InterPro" id="IPR011335">
    <property type="entry name" value="Restrct_endonuc-II-like"/>
</dbReference>
<dbReference type="InterPro" id="IPR007560">
    <property type="entry name" value="Restrct_endonuc_IV_Mrr"/>
</dbReference>
<dbReference type="HOGENOM" id="CLU_1432985_0_0_0"/>
<feature type="domain" description="Restriction endonuclease type IV Mrr" evidence="2">
    <location>
        <begin position="17"/>
        <end position="123"/>
    </location>
</feature>
<dbReference type="Proteomes" id="UP000001916">
    <property type="component" value="Chromosome"/>
</dbReference>
<dbReference type="STRING" id="526227.Mesil_1742"/>
<evidence type="ECO:0000313" key="4">
    <source>
        <dbReference type="Proteomes" id="UP000001916"/>
    </source>
</evidence>
<dbReference type="Gene3D" id="3.40.1350.10">
    <property type="match status" value="1"/>
</dbReference>
<name>D7BFR7_ALLS1</name>
<dbReference type="GO" id="GO:0003677">
    <property type="term" value="F:DNA binding"/>
    <property type="evidence" value="ECO:0007669"/>
    <property type="project" value="InterPro"/>
</dbReference>
<organism evidence="3 4">
    <name type="scientific">Allomeiothermus silvanus (strain ATCC 700542 / DSM 9946 / NBRC 106475 / NCIMB 13440 / VI-R2)</name>
    <name type="common">Thermus silvanus</name>
    <dbReference type="NCBI Taxonomy" id="526227"/>
    <lineage>
        <taxon>Bacteria</taxon>
        <taxon>Thermotogati</taxon>
        <taxon>Deinococcota</taxon>
        <taxon>Deinococci</taxon>
        <taxon>Thermales</taxon>
        <taxon>Thermaceae</taxon>
        <taxon>Allomeiothermus</taxon>
    </lineage>
</organism>
<dbReference type="InterPro" id="IPR011856">
    <property type="entry name" value="tRNA_endonuc-like_dom_sf"/>
</dbReference>
<dbReference type="PANTHER" id="PTHR30015">
    <property type="entry name" value="MRR RESTRICTION SYSTEM PROTEIN"/>
    <property type="match status" value="1"/>
</dbReference>
<evidence type="ECO:0000256" key="1">
    <source>
        <dbReference type="SAM" id="Phobius"/>
    </source>
</evidence>
<dbReference type="PANTHER" id="PTHR30015:SF6">
    <property type="entry name" value="SLL1429 PROTEIN"/>
    <property type="match status" value="1"/>
</dbReference>
<dbReference type="InterPro" id="IPR052906">
    <property type="entry name" value="Type_IV_Methyl-Rstrct_Enzyme"/>
</dbReference>
<dbReference type="SUPFAM" id="SSF52980">
    <property type="entry name" value="Restriction endonuclease-like"/>
    <property type="match status" value="1"/>
</dbReference>
<reference evidence="3 4" key="1">
    <citation type="journal article" date="2010" name="Stand. Genomic Sci.">
        <title>Complete genome sequence of Meiothermus silvanus type strain (VI-R2).</title>
        <authorList>
            <person name="Sikorski J."/>
            <person name="Tindall B.J."/>
            <person name="Lowry S."/>
            <person name="Lucas S."/>
            <person name="Nolan M."/>
            <person name="Copeland A."/>
            <person name="Glavina Del Rio T."/>
            <person name="Tice H."/>
            <person name="Cheng J.F."/>
            <person name="Han C."/>
            <person name="Pitluck S."/>
            <person name="Liolios K."/>
            <person name="Ivanova N."/>
            <person name="Mavromatis K."/>
            <person name="Mikhailova N."/>
            <person name="Pati A."/>
            <person name="Goodwin L."/>
            <person name="Chen A."/>
            <person name="Palaniappan K."/>
            <person name="Land M."/>
            <person name="Hauser L."/>
            <person name="Chang Y.J."/>
            <person name="Jeffries C.D."/>
            <person name="Rohde M."/>
            <person name="Goker M."/>
            <person name="Woyke T."/>
            <person name="Bristow J."/>
            <person name="Eisen J.A."/>
            <person name="Markowitz V."/>
            <person name="Hugenholtz P."/>
            <person name="Kyrpides N.C."/>
            <person name="Klenk H.P."/>
            <person name="Lapidus A."/>
        </authorList>
    </citation>
    <scope>NUCLEOTIDE SEQUENCE [LARGE SCALE GENOMIC DNA]</scope>
    <source>
        <strain evidence="4">ATCC 700542 / DSM 9946 / VI-R2</strain>
    </source>
</reference>
<sequence>MYDPNDFEQFYAQRILNASAVDVERLITEMFNRIPGWKAKTTPPSNDFGADIIAQSPIGIYAIQVKHWKGKVGNDAVQAVLGAMPVWKAKYAIVITTGPGFTQSAKIQAQHAKVKLWGKRELAILYKASLGQSDLLSQLSLEYSVAPSFVLLAKRYWQLSKPVLSVMKKVPVHLWILLVIIMIFIFNRH</sequence>
<proteinExistence type="predicted"/>
<dbReference type="AlphaFoldDB" id="D7BFR7"/>
<dbReference type="KEGG" id="msv:Mesil_1742"/>
<dbReference type="GO" id="GO:0015666">
    <property type="term" value="F:restriction endodeoxyribonuclease activity"/>
    <property type="evidence" value="ECO:0007669"/>
    <property type="project" value="TreeGrafter"/>
</dbReference>